<comment type="caution">
    <text evidence="1">The sequence shown here is derived from an EMBL/GenBank/DDBJ whole genome shotgun (WGS) entry which is preliminary data.</text>
</comment>
<evidence type="ECO:0000313" key="2">
    <source>
        <dbReference type="Proteomes" id="UP000223296"/>
    </source>
</evidence>
<dbReference type="Proteomes" id="UP000223296">
    <property type="component" value="Unassembled WGS sequence"/>
</dbReference>
<dbReference type="AlphaFoldDB" id="A0AA44U9Z3"/>
<gene>
    <name evidence="1" type="ORF">N776_05770</name>
</gene>
<protein>
    <submittedName>
        <fullName evidence="1">Uncharacterized protein</fullName>
    </submittedName>
</protein>
<proteinExistence type="predicted"/>
<organism evidence="1 2">
    <name type="scientific">Neisseria gonorrhoeae 3502</name>
    <dbReference type="NCBI Taxonomy" id="1193404"/>
    <lineage>
        <taxon>Bacteria</taxon>
        <taxon>Pseudomonadati</taxon>
        <taxon>Pseudomonadota</taxon>
        <taxon>Betaproteobacteria</taxon>
        <taxon>Neisseriales</taxon>
        <taxon>Neisseriaceae</taxon>
        <taxon>Neisseria</taxon>
    </lineage>
</organism>
<name>A0AA44U9Z3_NEIGO</name>
<dbReference type="EMBL" id="AVBE01000002">
    <property type="protein sequence ID" value="PHJ36184.1"/>
    <property type="molecule type" value="Genomic_DNA"/>
</dbReference>
<sequence length="46" mass="5168">MKYCYLIKQVASAQTSASFSEKFKSIQKDSFQAANPSSHDTYFVIA</sequence>
<reference evidence="1 2" key="1">
    <citation type="submission" date="2013-08" db="EMBL/GenBank/DDBJ databases">
        <authorList>
            <person name="Trees D."/>
        </authorList>
    </citation>
    <scope>NUCLEOTIDE SEQUENCE [LARGE SCALE GENOMIC DNA]</scope>
    <source>
        <strain evidence="1 2">3502</strain>
    </source>
</reference>
<accession>A0AA44U9Z3</accession>
<evidence type="ECO:0000313" key="1">
    <source>
        <dbReference type="EMBL" id="PHJ36184.1"/>
    </source>
</evidence>